<dbReference type="Gene3D" id="1.20.1280.50">
    <property type="match status" value="1"/>
</dbReference>
<dbReference type="CDD" id="cd09917">
    <property type="entry name" value="F-box_SF"/>
    <property type="match status" value="1"/>
</dbReference>
<protein>
    <recommendedName>
        <fullName evidence="1">F-box domain-containing protein</fullName>
    </recommendedName>
</protein>
<reference evidence="2 3" key="1">
    <citation type="submission" date="2023-04" db="EMBL/GenBank/DDBJ databases">
        <title>Genome of Basidiobolus ranarum AG-B5.</title>
        <authorList>
            <person name="Stajich J.E."/>
            <person name="Carter-House D."/>
            <person name="Gryganskyi A."/>
        </authorList>
    </citation>
    <scope>NUCLEOTIDE SEQUENCE [LARGE SCALE GENOMIC DNA]</scope>
    <source>
        <strain evidence="2 3">AG-B5</strain>
    </source>
</reference>
<evidence type="ECO:0000313" key="3">
    <source>
        <dbReference type="Proteomes" id="UP001479436"/>
    </source>
</evidence>
<evidence type="ECO:0000259" key="1">
    <source>
        <dbReference type="PROSITE" id="PS50181"/>
    </source>
</evidence>
<dbReference type="EMBL" id="JASJQH010000137">
    <property type="protein sequence ID" value="KAK9766653.1"/>
    <property type="molecule type" value="Genomic_DNA"/>
</dbReference>
<dbReference type="InterPro" id="IPR001810">
    <property type="entry name" value="F-box_dom"/>
</dbReference>
<feature type="domain" description="F-box" evidence="1">
    <location>
        <begin position="20"/>
        <end position="65"/>
    </location>
</feature>
<sequence>MLTPHFYSTSTSAKKPLLWHANITDFPPEVVAHILSFLDLETLIMARFCCKEWFIFAQSHIKKKLIDTSISLTFEQESKWKFHVEFAYSSVNLSSSKVCYRVKRLKTRRCFYGLLLENPKITNITLSPYDNPNLWVSRGLPIKKPGSFLSVVPGGSPKERWNVTYEVTKTPPIQPEDLAFIDGERKLQKCCQSGEDR</sequence>
<accession>A0ABR2WYT9</accession>
<dbReference type="Pfam" id="PF00646">
    <property type="entry name" value="F-box"/>
    <property type="match status" value="1"/>
</dbReference>
<dbReference type="InterPro" id="IPR036047">
    <property type="entry name" value="F-box-like_dom_sf"/>
</dbReference>
<name>A0ABR2WYT9_9FUNG</name>
<dbReference type="Proteomes" id="UP001479436">
    <property type="component" value="Unassembled WGS sequence"/>
</dbReference>
<proteinExistence type="predicted"/>
<gene>
    <name evidence="2" type="ORF">K7432_004138</name>
</gene>
<keyword evidence="3" id="KW-1185">Reference proteome</keyword>
<evidence type="ECO:0000313" key="2">
    <source>
        <dbReference type="EMBL" id="KAK9766653.1"/>
    </source>
</evidence>
<organism evidence="2 3">
    <name type="scientific">Basidiobolus ranarum</name>
    <dbReference type="NCBI Taxonomy" id="34480"/>
    <lineage>
        <taxon>Eukaryota</taxon>
        <taxon>Fungi</taxon>
        <taxon>Fungi incertae sedis</taxon>
        <taxon>Zoopagomycota</taxon>
        <taxon>Entomophthoromycotina</taxon>
        <taxon>Basidiobolomycetes</taxon>
        <taxon>Basidiobolales</taxon>
        <taxon>Basidiobolaceae</taxon>
        <taxon>Basidiobolus</taxon>
    </lineage>
</organism>
<dbReference type="SUPFAM" id="SSF81383">
    <property type="entry name" value="F-box domain"/>
    <property type="match status" value="1"/>
</dbReference>
<dbReference type="PROSITE" id="PS50181">
    <property type="entry name" value="FBOX"/>
    <property type="match status" value="1"/>
</dbReference>
<comment type="caution">
    <text evidence="2">The sequence shown here is derived from an EMBL/GenBank/DDBJ whole genome shotgun (WGS) entry which is preliminary data.</text>
</comment>